<gene>
    <name evidence="1" type="ORF">ES288_A02G089500v1</name>
</gene>
<organism evidence="1 2">
    <name type="scientific">Gossypium darwinii</name>
    <name type="common">Darwin's cotton</name>
    <name type="synonym">Gossypium barbadense var. darwinii</name>
    <dbReference type="NCBI Taxonomy" id="34276"/>
    <lineage>
        <taxon>Eukaryota</taxon>
        <taxon>Viridiplantae</taxon>
        <taxon>Streptophyta</taxon>
        <taxon>Embryophyta</taxon>
        <taxon>Tracheophyta</taxon>
        <taxon>Spermatophyta</taxon>
        <taxon>Magnoliopsida</taxon>
        <taxon>eudicotyledons</taxon>
        <taxon>Gunneridae</taxon>
        <taxon>Pentapetalae</taxon>
        <taxon>rosids</taxon>
        <taxon>malvids</taxon>
        <taxon>Malvales</taxon>
        <taxon>Malvaceae</taxon>
        <taxon>Malvoideae</taxon>
        <taxon>Gossypium</taxon>
    </lineage>
</organism>
<protein>
    <submittedName>
        <fullName evidence="1">Uncharacterized protein</fullName>
    </submittedName>
</protein>
<name>A0A5D2HBM7_GOSDA</name>
<keyword evidence="2" id="KW-1185">Reference proteome</keyword>
<feature type="non-terminal residue" evidence="1">
    <location>
        <position position="99"/>
    </location>
</feature>
<dbReference type="Proteomes" id="UP000323506">
    <property type="component" value="Chromosome A02"/>
</dbReference>
<dbReference type="EMBL" id="CM017689">
    <property type="protein sequence ID" value="TYH27705.1"/>
    <property type="molecule type" value="Genomic_DNA"/>
</dbReference>
<reference evidence="1 2" key="1">
    <citation type="submission" date="2019-06" db="EMBL/GenBank/DDBJ databases">
        <title>WGS assembly of Gossypium darwinii.</title>
        <authorList>
            <person name="Chen Z.J."/>
            <person name="Sreedasyam A."/>
            <person name="Ando A."/>
            <person name="Song Q."/>
            <person name="De L."/>
            <person name="Hulse-Kemp A."/>
            <person name="Ding M."/>
            <person name="Ye W."/>
            <person name="Kirkbride R."/>
            <person name="Jenkins J."/>
            <person name="Plott C."/>
            <person name="Lovell J."/>
            <person name="Lin Y.-M."/>
            <person name="Vaughn R."/>
            <person name="Liu B."/>
            <person name="Li W."/>
            <person name="Simpson S."/>
            <person name="Scheffler B."/>
            <person name="Saski C."/>
            <person name="Grover C."/>
            <person name="Hu G."/>
            <person name="Conover J."/>
            <person name="Carlson J."/>
            <person name="Shu S."/>
            <person name="Boston L."/>
            <person name="Williams M."/>
            <person name="Peterson D."/>
            <person name="Mcgee K."/>
            <person name="Jones D."/>
            <person name="Wendel J."/>
            <person name="Stelly D."/>
            <person name="Grimwood J."/>
            <person name="Schmutz J."/>
        </authorList>
    </citation>
    <scope>NUCLEOTIDE SEQUENCE [LARGE SCALE GENOMIC DNA]</scope>
    <source>
        <strain evidence="1">1808015.09</strain>
    </source>
</reference>
<evidence type="ECO:0000313" key="1">
    <source>
        <dbReference type="EMBL" id="TYH27705.1"/>
    </source>
</evidence>
<accession>A0A5D2HBM7</accession>
<proteinExistence type="predicted"/>
<dbReference type="AlphaFoldDB" id="A0A5D2HBM7"/>
<evidence type="ECO:0000313" key="2">
    <source>
        <dbReference type="Proteomes" id="UP000323506"/>
    </source>
</evidence>
<sequence>MVYYSFPFFFHKAIFNLEAYSIFPPDPNECGVVPLLPGIHLDQTYRYTNQETLQSGIVPLPLHFQQEQSPRKETCQRSLARDVPERADILIQIIKYKLL</sequence>